<dbReference type="AlphaFoldDB" id="A0A0H5SE51"/>
<comment type="subcellular location">
    <subcellularLocation>
        <location evidence="1">Cell membrane</location>
        <topology evidence="1">Multi-pass membrane protein</topology>
    </subcellularLocation>
</comment>
<feature type="transmembrane region" description="Helical" evidence="2">
    <location>
        <begin position="192"/>
        <end position="211"/>
    </location>
</feature>
<protein>
    <submittedName>
        <fullName evidence="3">Putative membrane protein</fullName>
    </submittedName>
</protein>
<dbReference type="GO" id="GO:0022857">
    <property type="term" value="F:transmembrane transporter activity"/>
    <property type="evidence" value="ECO:0007669"/>
    <property type="project" value="InterPro"/>
</dbReference>
<dbReference type="Pfam" id="PF07690">
    <property type="entry name" value="MFS_1"/>
    <property type="match status" value="1"/>
</dbReference>
<feature type="transmembrane region" description="Helical" evidence="2">
    <location>
        <begin position="278"/>
        <end position="297"/>
    </location>
</feature>
<dbReference type="GO" id="GO:0005886">
    <property type="term" value="C:plasma membrane"/>
    <property type="evidence" value="ECO:0007669"/>
    <property type="project" value="UniProtKB-SubCell"/>
</dbReference>
<dbReference type="EMBL" id="CVTD020000008">
    <property type="protein sequence ID" value="CRZ33702.1"/>
    <property type="molecule type" value="Genomic_DNA"/>
</dbReference>
<feature type="transmembrane region" description="Helical" evidence="2">
    <location>
        <begin position="96"/>
        <end position="116"/>
    </location>
</feature>
<feature type="transmembrane region" description="Helical" evidence="2">
    <location>
        <begin position="374"/>
        <end position="396"/>
    </location>
</feature>
<feature type="transmembrane region" description="Helical" evidence="2">
    <location>
        <begin position="65"/>
        <end position="84"/>
    </location>
</feature>
<dbReference type="Gene3D" id="1.20.1250.20">
    <property type="entry name" value="MFS general substrate transporter like domains"/>
    <property type="match status" value="1"/>
</dbReference>
<gene>
    <name evidence="3" type="ORF">HHT355_0497</name>
</gene>
<feature type="transmembrane region" description="Helical" evidence="2">
    <location>
        <begin position="27"/>
        <end position="45"/>
    </location>
</feature>
<evidence type="ECO:0000256" key="1">
    <source>
        <dbReference type="ARBA" id="ARBA00004651"/>
    </source>
</evidence>
<dbReference type="PANTHER" id="PTHR23526:SF2">
    <property type="entry name" value="MAJOR FACILITATOR SUPERFAMILY (MFS) PROFILE DOMAIN-CONTAINING PROTEIN"/>
    <property type="match status" value="1"/>
</dbReference>
<keyword evidence="2" id="KW-1133">Transmembrane helix</keyword>
<evidence type="ECO:0000256" key="2">
    <source>
        <dbReference type="SAM" id="Phobius"/>
    </source>
</evidence>
<keyword evidence="2" id="KW-0472">Membrane</keyword>
<feature type="transmembrane region" description="Helical" evidence="2">
    <location>
        <begin position="243"/>
        <end position="266"/>
    </location>
</feature>
<feature type="transmembrane region" description="Helical" evidence="2">
    <location>
        <begin position="122"/>
        <end position="145"/>
    </location>
</feature>
<feature type="transmembrane region" description="Helical" evidence="2">
    <location>
        <begin position="309"/>
        <end position="331"/>
    </location>
</feature>
<dbReference type="InterPro" id="IPR036259">
    <property type="entry name" value="MFS_trans_sf"/>
</dbReference>
<keyword evidence="4" id="KW-1185">Reference proteome</keyword>
<reference evidence="3 4" key="1">
    <citation type="submission" date="2015-06" db="EMBL/GenBank/DDBJ databases">
        <authorList>
            <person name="Wibberg Daniel"/>
        </authorList>
    </citation>
    <scope>NUCLEOTIDE SEQUENCE [LARGE SCALE GENOMIC DNA]</scope>
    <source>
        <strain evidence="3 4">T3/55T</strain>
    </source>
</reference>
<dbReference type="RefSeq" id="WP_103201863.1">
    <property type="nucleotide sequence ID" value="NZ_CVTD020000008.1"/>
</dbReference>
<evidence type="ECO:0000313" key="4">
    <source>
        <dbReference type="Proteomes" id="UP000236497"/>
    </source>
</evidence>
<organism evidence="3 4">
    <name type="scientific">Herbinix hemicellulosilytica</name>
    <dbReference type="NCBI Taxonomy" id="1564487"/>
    <lineage>
        <taxon>Bacteria</taxon>
        <taxon>Bacillati</taxon>
        <taxon>Bacillota</taxon>
        <taxon>Clostridia</taxon>
        <taxon>Lachnospirales</taxon>
        <taxon>Lachnospiraceae</taxon>
        <taxon>Herbinix</taxon>
    </lineage>
</organism>
<feature type="transmembrane region" description="Helical" evidence="2">
    <location>
        <begin position="157"/>
        <end position="180"/>
    </location>
</feature>
<evidence type="ECO:0000313" key="3">
    <source>
        <dbReference type="EMBL" id="CRZ33702.1"/>
    </source>
</evidence>
<dbReference type="PANTHER" id="PTHR23526">
    <property type="entry name" value="INTEGRAL MEMBRANE TRANSPORT PROTEIN-RELATED"/>
    <property type="match status" value="1"/>
</dbReference>
<feature type="transmembrane region" description="Helical" evidence="2">
    <location>
        <begin position="337"/>
        <end position="362"/>
    </location>
</feature>
<dbReference type="InterPro" id="IPR011701">
    <property type="entry name" value="MFS"/>
</dbReference>
<feature type="transmembrane region" description="Helical" evidence="2">
    <location>
        <begin position="408"/>
        <end position="430"/>
    </location>
</feature>
<proteinExistence type="predicted"/>
<dbReference type="Proteomes" id="UP000236497">
    <property type="component" value="Unassembled WGS sequence"/>
</dbReference>
<sequence>MKNILAYIIKVRIPHAVNSLTSSENRVLRLFTFEGILITMINNLVGSHNNLFATRLGASDYELGLVTMLPQLVGMVVLIPGGILTDSMKNKRDMVTSALCAVAFIYTLIGFVPAFGSYKLGVFLFLLALSSAPMTVYNVSWQAYFSDVVHPNGRNSILAVRSAIGFLVGVTITMTSGALLSRADLNSDKIRLHQIFLWIGALLLLIQIFVLRKIPGESAKKTNRISIYEIKKAFSELLHNRRFLGFAGVALFFYMTWHSDWTLYFIGETQYLGMNEAWLSYVNIGNAVIQFLTMGIWSKINSKHGVRFAIIFGSLGIALCPVAMIFTTGLNMANAKLIFLILNILFNITLATTNLNIIQCLLEVIPESNKTLNISVYTTLVTLSNGIMPMLGVALYQALGGDLKALQTVFWIIFVLRIIATGLWALRWWILRKANEV</sequence>
<name>A0A0H5SE51_HERHM</name>
<dbReference type="OrthoDB" id="1704268at2"/>
<keyword evidence="2" id="KW-0812">Transmembrane</keyword>
<dbReference type="InterPro" id="IPR052528">
    <property type="entry name" value="Sugar_transport-like"/>
</dbReference>
<accession>A0A0H5SE51</accession>
<dbReference type="SUPFAM" id="SSF103473">
    <property type="entry name" value="MFS general substrate transporter"/>
    <property type="match status" value="1"/>
</dbReference>